<dbReference type="GO" id="GO:0016020">
    <property type="term" value="C:membrane"/>
    <property type="evidence" value="ECO:0007669"/>
    <property type="project" value="InterPro"/>
</dbReference>
<keyword evidence="2" id="KW-1133">Transmembrane helix</keyword>
<evidence type="ECO:0000313" key="5">
    <source>
        <dbReference type="Proteomes" id="UP001139411"/>
    </source>
</evidence>
<accession>A0A9X1TQT7</accession>
<dbReference type="RefSeq" id="WP_235176681.1">
    <property type="nucleotide sequence ID" value="NZ_JAKFFV010000002.1"/>
</dbReference>
<keyword evidence="4" id="KW-0418">Kinase</keyword>
<comment type="caution">
    <text evidence="4">The sequence shown here is derived from an EMBL/GenBank/DDBJ whole genome shotgun (WGS) entry which is preliminary data.</text>
</comment>
<dbReference type="Pfam" id="PF06580">
    <property type="entry name" value="His_kinase"/>
    <property type="match status" value="1"/>
</dbReference>
<organism evidence="4 5">
    <name type="scientific">Dyadobacter chenhuakuii</name>
    <dbReference type="NCBI Taxonomy" id="2909339"/>
    <lineage>
        <taxon>Bacteria</taxon>
        <taxon>Pseudomonadati</taxon>
        <taxon>Bacteroidota</taxon>
        <taxon>Cytophagia</taxon>
        <taxon>Cytophagales</taxon>
        <taxon>Spirosomataceae</taxon>
        <taxon>Dyadobacter</taxon>
    </lineage>
</organism>
<feature type="transmembrane region" description="Helical" evidence="2">
    <location>
        <begin position="15"/>
        <end position="37"/>
    </location>
</feature>
<keyword evidence="2" id="KW-0812">Transmembrane</keyword>
<sequence>MRLIPVSTLFSKQEWQLAAGIVCIYLPVRIFVSNVALDGETILNKMPLWIAEFAVNLLFFRIWIAIIGAIQYSSGRLDATFTFRFPRRLFTYAVGLVLAVLFNFAFIFLWRNMEMLLAQQLQIVIKRTEQEIQPFNRQQKAKANTGLTVMAMLATIYMVSVKRSNEQLEQVSLRAAQLEKENLQTRFIALKNQLSPHFLFNSLSILTSIIEKNPQQSVLYVNRLSKSYRYILDHSDLESVTLKTELDFIEAYVFLLKSRFEEKMHVHIEIPAAAHYQYKIAPLTLQLLIENAVKHNQMSMENPLHISIEMIDFQLIISNPIRKRNNLPASAEIGLSNIIRRYGLLTKEPVTVSETGGSFVVKIPLLT</sequence>
<feature type="transmembrane region" description="Helical" evidence="2">
    <location>
        <begin position="90"/>
        <end position="110"/>
    </location>
</feature>
<dbReference type="Proteomes" id="UP001139411">
    <property type="component" value="Unassembled WGS sequence"/>
</dbReference>
<dbReference type="PANTHER" id="PTHR34220">
    <property type="entry name" value="SENSOR HISTIDINE KINASE YPDA"/>
    <property type="match status" value="1"/>
</dbReference>
<dbReference type="InterPro" id="IPR050640">
    <property type="entry name" value="Bact_2-comp_sensor_kinase"/>
</dbReference>
<keyword evidence="4" id="KW-0808">Transferase</keyword>
<keyword evidence="1" id="KW-0175">Coiled coil</keyword>
<name>A0A9X1TQT7_9BACT</name>
<feature type="coiled-coil region" evidence="1">
    <location>
        <begin position="161"/>
        <end position="193"/>
    </location>
</feature>
<gene>
    <name evidence="4" type="ORF">L0661_02625</name>
</gene>
<evidence type="ECO:0000256" key="2">
    <source>
        <dbReference type="SAM" id="Phobius"/>
    </source>
</evidence>
<dbReference type="PANTHER" id="PTHR34220:SF7">
    <property type="entry name" value="SENSOR HISTIDINE KINASE YPDA"/>
    <property type="match status" value="1"/>
</dbReference>
<dbReference type="InterPro" id="IPR010559">
    <property type="entry name" value="Sig_transdc_His_kin_internal"/>
</dbReference>
<dbReference type="AlphaFoldDB" id="A0A9X1TQT7"/>
<evidence type="ECO:0000259" key="3">
    <source>
        <dbReference type="Pfam" id="PF06580"/>
    </source>
</evidence>
<protein>
    <submittedName>
        <fullName evidence="4">Histidine kinase</fullName>
    </submittedName>
</protein>
<evidence type="ECO:0000256" key="1">
    <source>
        <dbReference type="SAM" id="Coils"/>
    </source>
</evidence>
<feature type="transmembrane region" description="Helical" evidence="2">
    <location>
        <begin position="49"/>
        <end position="70"/>
    </location>
</feature>
<dbReference type="EMBL" id="JAKFFV010000002">
    <property type="protein sequence ID" value="MCF2497184.1"/>
    <property type="molecule type" value="Genomic_DNA"/>
</dbReference>
<feature type="transmembrane region" description="Helical" evidence="2">
    <location>
        <begin position="143"/>
        <end position="160"/>
    </location>
</feature>
<reference evidence="4" key="1">
    <citation type="submission" date="2022-01" db="EMBL/GenBank/DDBJ databases">
        <title>Novel species in genus Dyadobacter.</title>
        <authorList>
            <person name="Ma C."/>
        </authorList>
    </citation>
    <scope>NUCLEOTIDE SEQUENCE</scope>
    <source>
        <strain evidence="4">CY357</strain>
    </source>
</reference>
<dbReference type="GO" id="GO:0000155">
    <property type="term" value="F:phosphorelay sensor kinase activity"/>
    <property type="evidence" value="ECO:0007669"/>
    <property type="project" value="InterPro"/>
</dbReference>
<feature type="domain" description="Signal transduction histidine kinase internal region" evidence="3">
    <location>
        <begin position="187"/>
        <end position="263"/>
    </location>
</feature>
<proteinExistence type="predicted"/>
<keyword evidence="2" id="KW-0472">Membrane</keyword>
<evidence type="ECO:0000313" key="4">
    <source>
        <dbReference type="EMBL" id="MCF2497184.1"/>
    </source>
</evidence>